<keyword evidence="3" id="KW-1185">Reference proteome</keyword>
<dbReference type="AlphaFoldDB" id="S6AI23"/>
<organism evidence="2 3">
    <name type="scientific">Sulfuricella denitrificans (strain DSM 22764 / NBRC 105220 / skB26)</name>
    <dbReference type="NCBI Taxonomy" id="1163617"/>
    <lineage>
        <taxon>Bacteria</taxon>
        <taxon>Pseudomonadati</taxon>
        <taxon>Pseudomonadota</taxon>
        <taxon>Betaproteobacteria</taxon>
        <taxon>Nitrosomonadales</taxon>
        <taxon>Sulfuricellaceae</taxon>
        <taxon>Sulfuricella</taxon>
    </lineage>
</organism>
<gene>
    <name evidence="2" type="ORF">SCD_n02020</name>
</gene>
<name>S6AI23_SULDS</name>
<dbReference type="STRING" id="1163617.SCD_n02020"/>
<sequence>MHFLLATLLTLSVFFPSPSHAMTPAETILITNAAERGSDGAQLLLGIEYLYGDGGKPKDAKLAAHWLELAGEQNNAAAQQMLGDLYERGLGVPRNLTLSAAWRKKAATRGSTDAQFALGKMYLSGEGVEMNPEQAERWLKRAAKKGNFEARILLIKIYQSRTSHLLESREYELEENLLADAALESYQSGVEFMQFMEKTINEFIEVFHEPSINLQKLAEAGDVKSQYRLATQYESGHGEKLDYGKALYWFQKAAKNGNIMAMKSLAHIYEKGIDGVTPDRKTAEYWTEKAKAAQNQ</sequence>
<keyword evidence="1" id="KW-0732">Signal</keyword>
<dbReference type="RefSeq" id="WP_009205026.1">
    <property type="nucleotide sequence ID" value="NC_022357.1"/>
</dbReference>
<evidence type="ECO:0008006" key="4">
    <source>
        <dbReference type="Google" id="ProtNLM"/>
    </source>
</evidence>
<accession>S6AI23</accession>
<dbReference type="SMART" id="SM00671">
    <property type="entry name" value="SEL1"/>
    <property type="match status" value="5"/>
</dbReference>
<feature type="signal peptide" evidence="1">
    <location>
        <begin position="1"/>
        <end position="21"/>
    </location>
</feature>
<dbReference type="Gene3D" id="1.25.40.10">
    <property type="entry name" value="Tetratricopeptide repeat domain"/>
    <property type="match status" value="2"/>
</dbReference>
<dbReference type="SUPFAM" id="SSF81901">
    <property type="entry name" value="HCP-like"/>
    <property type="match status" value="2"/>
</dbReference>
<evidence type="ECO:0000313" key="3">
    <source>
        <dbReference type="Proteomes" id="UP000015559"/>
    </source>
</evidence>
<dbReference type="eggNOG" id="COG0790">
    <property type="taxonomic scope" value="Bacteria"/>
</dbReference>
<proteinExistence type="predicted"/>
<protein>
    <recommendedName>
        <fullName evidence="4">Sel1 repeat family protein</fullName>
    </recommendedName>
</protein>
<dbReference type="EMBL" id="AP013066">
    <property type="protein sequence ID" value="BAN35831.1"/>
    <property type="molecule type" value="Genomic_DNA"/>
</dbReference>
<evidence type="ECO:0000256" key="1">
    <source>
        <dbReference type="SAM" id="SignalP"/>
    </source>
</evidence>
<dbReference type="OrthoDB" id="5365194at2"/>
<dbReference type="Pfam" id="PF08238">
    <property type="entry name" value="Sel1"/>
    <property type="match status" value="5"/>
</dbReference>
<dbReference type="Proteomes" id="UP000015559">
    <property type="component" value="Chromosome"/>
</dbReference>
<dbReference type="HOGENOM" id="CLU_000288_36_2_4"/>
<evidence type="ECO:0000313" key="2">
    <source>
        <dbReference type="EMBL" id="BAN35831.1"/>
    </source>
</evidence>
<dbReference type="InterPro" id="IPR011990">
    <property type="entry name" value="TPR-like_helical_dom_sf"/>
</dbReference>
<dbReference type="PANTHER" id="PTHR11102">
    <property type="entry name" value="SEL-1-LIKE PROTEIN"/>
    <property type="match status" value="1"/>
</dbReference>
<dbReference type="InterPro" id="IPR006597">
    <property type="entry name" value="Sel1-like"/>
</dbReference>
<dbReference type="KEGG" id="sdr:SCD_n02020"/>
<feature type="chain" id="PRO_5005711368" description="Sel1 repeat family protein" evidence="1">
    <location>
        <begin position="22"/>
        <end position="296"/>
    </location>
</feature>
<dbReference type="PANTHER" id="PTHR11102:SF160">
    <property type="entry name" value="ERAD-ASSOCIATED E3 UBIQUITIN-PROTEIN LIGASE COMPONENT HRD3"/>
    <property type="match status" value="1"/>
</dbReference>
<reference evidence="2 3" key="1">
    <citation type="journal article" date="2012" name="Appl. Environ. Microbiol.">
        <title>Draft genome sequence of a psychrotolerant sulfur-oxidizing bacterium, Sulfuricella denitrificans skB26, and proteomic insights into cold adaptation.</title>
        <authorList>
            <person name="Watanabe T."/>
            <person name="Kojima H."/>
            <person name="Fukui M."/>
        </authorList>
    </citation>
    <scope>NUCLEOTIDE SEQUENCE [LARGE SCALE GENOMIC DNA]</scope>
    <source>
        <strain evidence="3">skB26</strain>
    </source>
</reference>
<dbReference type="InterPro" id="IPR050767">
    <property type="entry name" value="Sel1_AlgK"/>
</dbReference>